<evidence type="ECO:0000256" key="8">
    <source>
        <dbReference type="ARBA" id="ARBA00022763"/>
    </source>
</evidence>
<dbReference type="InterPro" id="IPR036465">
    <property type="entry name" value="vWFA_dom_sf"/>
</dbReference>
<keyword evidence="16" id="KW-0539">Nucleus</keyword>
<evidence type="ECO:0000256" key="3">
    <source>
        <dbReference type="ARBA" id="ARBA00005240"/>
    </source>
</evidence>
<dbReference type="InterPro" id="IPR027388">
    <property type="entry name" value="Ku70_bridge/pillars_dom_sf"/>
</dbReference>
<dbReference type="Gene3D" id="4.10.970.10">
    <property type="entry name" value="Ku70, bridge and pillars"/>
    <property type="match status" value="1"/>
</dbReference>
<dbReference type="SMART" id="SM00559">
    <property type="entry name" value="Ku78"/>
    <property type="match status" value="1"/>
</dbReference>
<dbReference type="InterPro" id="IPR047087">
    <property type="entry name" value="KU70_core_dom"/>
</dbReference>
<keyword evidence="13" id="KW-0238">DNA-binding</keyword>
<evidence type="ECO:0000256" key="9">
    <source>
        <dbReference type="ARBA" id="ARBA00022801"/>
    </source>
</evidence>
<keyword evidence="12" id="KW-0779">Telomere</keyword>
<dbReference type="InterPro" id="IPR016194">
    <property type="entry name" value="SPOC-like_C_dom_sf"/>
</dbReference>
<keyword evidence="14" id="KW-0233">DNA recombination</keyword>
<dbReference type="PANTHER" id="PTHR12604">
    <property type="entry name" value="KU AUTOANTIGEN DNA HELICASE"/>
    <property type="match status" value="1"/>
</dbReference>
<keyword evidence="11" id="KW-0067">ATP-binding</keyword>
<evidence type="ECO:0000256" key="6">
    <source>
        <dbReference type="ARBA" id="ARBA00022454"/>
    </source>
</evidence>
<evidence type="ECO:0000256" key="15">
    <source>
        <dbReference type="ARBA" id="ARBA00023204"/>
    </source>
</evidence>
<dbReference type="GO" id="GO:0003678">
    <property type="term" value="F:DNA helicase activity"/>
    <property type="evidence" value="ECO:0007669"/>
    <property type="project" value="UniProtKB-EC"/>
</dbReference>
<comment type="caution">
    <text evidence="19">The sequence shown here is derived from an EMBL/GenBank/DDBJ whole genome shotgun (WGS) entry which is preliminary data.</text>
</comment>
<dbReference type="GO" id="GO:0043564">
    <property type="term" value="C:Ku70:Ku80 complex"/>
    <property type="evidence" value="ECO:0007669"/>
    <property type="project" value="InterPro"/>
</dbReference>
<comment type="similarity">
    <text evidence="3">Belongs to the ku70 family.</text>
</comment>
<dbReference type="GO" id="GO:0016787">
    <property type="term" value="F:hydrolase activity"/>
    <property type="evidence" value="ECO:0007669"/>
    <property type="project" value="UniProtKB-KW"/>
</dbReference>
<keyword evidence="9" id="KW-0378">Hydrolase</keyword>
<reference evidence="19" key="1">
    <citation type="journal article" date="2021" name="Open Biol.">
        <title>Shared evolutionary footprints suggest mitochondrial oxidative damage underlies multiple complex I losses in fungi.</title>
        <authorList>
            <person name="Schikora-Tamarit M.A."/>
            <person name="Marcet-Houben M."/>
            <person name="Nosek J."/>
            <person name="Gabaldon T."/>
        </authorList>
    </citation>
    <scope>NUCLEOTIDE SEQUENCE</scope>
    <source>
        <strain evidence="19">CBS2887</strain>
    </source>
</reference>
<dbReference type="Proteomes" id="UP000774326">
    <property type="component" value="Unassembled WGS sequence"/>
</dbReference>
<evidence type="ECO:0000256" key="4">
    <source>
        <dbReference type="ARBA" id="ARBA00012551"/>
    </source>
</evidence>
<evidence type="ECO:0000256" key="10">
    <source>
        <dbReference type="ARBA" id="ARBA00022806"/>
    </source>
</evidence>
<dbReference type="OrthoDB" id="3249161at2759"/>
<dbReference type="GO" id="GO:0003684">
    <property type="term" value="F:damaged DNA binding"/>
    <property type="evidence" value="ECO:0007669"/>
    <property type="project" value="InterPro"/>
</dbReference>
<dbReference type="InterPro" id="IPR005160">
    <property type="entry name" value="Ku_C"/>
</dbReference>
<dbReference type="Pfam" id="PF02735">
    <property type="entry name" value="Ku"/>
    <property type="match status" value="1"/>
</dbReference>
<dbReference type="Gene3D" id="2.40.290.10">
    <property type="match status" value="1"/>
</dbReference>
<dbReference type="EC" id="3.6.4.12" evidence="4"/>
<dbReference type="Gene3D" id="3.40.50.410">
    <property type="entry name" value="von Willebrand factor, type A domain"/>
    <property type="match status" value="1"/>
</dbReference>
<evidence type="ECO:0000256" key="17">
    <source>
        <dbReference type="ARBA" id="ARBA00031811"/>
    </source>
</evidence>
<dbReference type="AlphaFoldDB" id="A0A9P8TDD4"/>
<sequence>MSNSAQGSSGSQDQQQQSIITDYNIHEGIIFAIELTDSLLSPISQNGKSHLEIILESLQQSMAHSIITLPNTGYGLYLFNSKRTSDGLNDGIERIFPVGDLNVKVMRLVYDLIEENKKGSALYNPINERFKPREERVKNPLYQLFQTIRDDFLEKKDSQKLYNQMKVFLFTDNDQPVRHDDVREKNLLRKVYNDLDDIHINIHPMFLNSGAGFDKTLYSELLKIEYEDEEGDGTEEGDEGKEDTANLFHGANTTPVKVENIKDRIIKGKEIKRKAFEVPLIFSDSLTVGVKGYTIFSEQKKVKHKNLYEGPTFVKNVHSERRLIGAENTKHAGVEVSEFVKVFEFGDSKSPNFNQQDIIVFDKDAIDKLNNYNPDPASSDSKTFLKLLGFKPTQFGLRYTHNLTSCPFLTPNEDIYKGSSKTLTALYNSLVKQDKVGILFGRLRVSGTPSFYALLPSKHSLFPQGFFLVRLPYLDELRNYPGVDEWGLSKDVDEVTDITYEKLKSYTKSILHSFVLKEGEKSIGYDPMEFRNPALNRHFKIIQDYVLQIGQDQDQSQDHEALPEEARQARALQRELDQDDTLKKVMGVRGKIMDSVLSQGQLAGDLRSWNDLYNKFS</sequence>
<evidence type="ECO:0000256" key="13">
    <source>
        <dbReference type="ARBA" id="ARBA00023125"/>
    </source>
</evidence>
<reference evidence="19" key="2">
    <citation type="submission" date="2021-01" db="EMBL/GenBank/DDBJ databases">
        <authorList>
            <person name="Schikora-Tamarit M.A."/>
        </authorList>
    </citation>
    <scope>NUCLEOTIDE SEQUENCE</scope>
    <source>
        <strain evidence="19">CBS2887</strain>
    </source>
</reference>
<dbReference type="PIRSF" id="PIRSF003033">
    <property type="entry name" value="Ku70"/>
    <property type="match status" value="1"/>
</dbReference>
<dbReference type="GO" id="GO:0000781">
    <property type="term" value="C:chromosome, telomeric region"/>
    <property type="evidence" value="ECO:0007669"/>
    <property type="project" value="UniProtKB-SubCell"/>
</dbReference>
<dbReference type="GO" id="GO:0006303">
    <property type="term" value="P:double-strand break repair via nonhomologous end joining"/>
    <property type="evidence" value="ECO:0007669"/>
    <property type="project" value="InterPro"/>
</dbReference>
<keyword evidence="15" id="KW-0234">DNA repair</keyword>
<keyword evidence="20" id="KW-1185">Reference proteome</keyword>
<protein>
    <recommendedName>
        <fullName evidence="5">ATP-dependent DNA helicase II subunit 1</fullName>
        <ecNumber evidence="4">3.6.4.12</ecNumber>
    </recommendedName>
    <alternativeName>
        <fullName evidence="17">ATP-dependent DNA helicase II subunit Ku70</fullName>
    </alternativeName>
</protein>
<accession>A0A9P8TDD4</accession>
<dbReference type="Gene3D" id="1.10.1600.10">
    <property type="match status" value="1"/>
</dbReference>
<feature type="domain" description="Ku" evidence="18">
    <location>
        <begin position="331"/>
        <end position="488"/>
    </location>
</feature>
<keyword evidence="6" id="KW-0158">Chromosome</keyword>
<evidence type="ECO:0000256" key="2">
    <source>
        <dbReference type="ARBA" id="ARBA00004574"/>
    </source>
</evidence>
<dbReference type="InterPro" id="IPR005161">
    <property type="entry name" value="Ku_N"/>
</dbReference>
<name>A0A9P8TDD4_WICPI</name>
<dbReference type="GO" id="GO:0005524">
    <property type="term" value="F:ATP binding"/>
    <property type="evidence" value="ECO:0007669"/>
    <property type="project" value="UniProtKB-KW"/>
</dbReference>
<dbReference type="Pfam" id="PF03730">
    <property type="entry name" value="Ku_C"/>
    <property type="match status" value="1"/>
</dbReference>
<evidence type="ECO:0000256" key="16">
    <source>
        <dbReference type="ARBA" id="ARBA00023242"/>
    </source>
</evidence>
<keyword evidence="10" id="KW-0347">Helicase</keyword>
<dbReference type="GO" id="GO:0003690">
    <property type="term" value="F:double-stranded DNA binding"/>
    <property type="evidence" value="ECO:0007669"/>
    <property type="project" value="TreeGrafter"/>
</dbReference>
<evidence type="ECO:0000256" key="11">
    <source>
        <dbReference type="ARBA" id="ARBA00022840"/>
    </source>
</evidence>
<dbReference type="InterPro" id="IPR006164">
    <property type="entry name" value="DNA_bd_Ku70/Ku80"/>
</dbReference>
<dbReference type="GO" id="GO:0042162">
    <property type="term" value="F:telomeric DNA binding"/>
    <property type="evidence" value="ECO:0007669"/>
    <property type="project" value="InterPro"/>
</dbReference>
<dbReference type="InterPro" id="IPR006165">
    <property type="entry name" value="Ku70"/>
</dbReference>
<organism evidence="19 20">
    <name type="scientific">Wickerhamomyces pijperi</name>
    <name type="common">Yeast</name>
    <name type="synonym">Pichia pijperi</name>
    <dbReference type="NCBI Taxonomy" id="599730"/>
    <lineage>
        <taxon>Eukaryota</taxon>
        <taxon>Fungi</taxon>
        <taxon>Dikarya</taxon>
        <taxon>Ascomycota</taxon>
        <taxon>Saccharomycotina</taxon>
        <taxon>Saccharomycetes</taxon>
        <taxon>Phaffomycetales</taxon>
        <taxon>Wickerhamomycetaceae</taxon>
        <taxon>Wickerhamomyces</taxon>
    </lineage>
</organism>
<evidence type="ECO:0000256" key="1">
    <source>
        <dbReference type="ARBA" id="ARBA00004123"/>
    </source>
</evidence>
<keyword evidence="8" id="KW-0227">DNA damage</keyword>
<dbReference type="PANTHER" id="PTHR12604:SF2">
    <property type="entry name" value="X-RAY REPAIR CROSS-COMPLEMENTING PROTEIN 6"/>
    <property type="match status" value="1"/>
</dbReference>
<evidence type="ECO:0000259" key="18">
    <source>
        <dbReference type="SMART" id="SM00559"/>
    </source>
</evidence>
<dbReference type="SUPFAM" id="SSF53300">
    <property type="entry name" value="vWA-like"/>
    <property type="match status" value="1"/>
</dbReference>
<evidence type="ECO:0000313" key="19">
    <source>
        <dbReference type="EMBL" id="KAH3675001.1"/>
    </source>
</evidence>
<evidence type="ECO:0000256" key="7">
    <source>
        <dbReference type="ARBA" id="ARBA00022741"/>
    </source>
</evidence>
<dbReference type="GO" id="GO:0006310">
    <property type="term" value="P:DNA recombination"/>
    <property type="evidence" value="ECO:0007669"/>
    <property type="project" value="UniProtKB-KW"/>
</dbReference>
<keyword evidence="7" id="KW-0547">Nucleotide-binding</keyword>
<comment type="subcellular location">
    <subcellularLocation>
        <location evidence="2">Chromosome</location>
        <location evidence="2">Telomere</location>
    </subcellularLocation>
    <subcellularLocation>
        <location evidence="1">Nucleus</location>
    </subcellularLocation>
</comment>
<dbReference type="SUPFAM" id="SSF100939">
    <property type="entry name" value="SPOC domain-like"/>
    <property type="match status" value="1"/>
</dbReference>
<gene>
    <name evidence="19" type="ORF">WICPIJ_009387</name>
</gene>
<dbReference type="GO" id="GO:0000723">
    <property type="term" value="P:telomere maintenance"/>
    <property type="evidence" value="ECO:0007669"/>
    <property type="project" value="InterPro"/>
</dbReference>
<evidence type="ECO:0000256" key="12">
    <source>
        <dbReference type="ARBA" id="ARBA00022895"/>
    </source>
</evidence>
<evidence type="ECO:0000313" key="20">
    <source>
        <dbReference type="Proteomes" id="UP000774326"/>
    </source>
</evidence>
<evidence type="ECO:0000256" key="5">
    <source>
        <dbReference type="ARBA" id="ARBA00021796"/>
    </source>
</evidence>
<proteinExistence type="inferred from homology"/>
<dbReference type="Pfam" id="PF03731">
    <property type="entry name" value="Ku_N"/>
    <property type="match status" value="1"/>
</dbReference>
<dbReference type="CDD" id="cd00788">
    <property type="entry name" value="KU70"/>
    <property type="match status" value="1"/>
</dbReference>
<evidence type="ECO:0000256" key="14">
    <source>
        <dbReference type="ARBA" id="ARBA00023172"/>
    </source>
</evidence>
<dbReference type="EMBL" id="JAEUBG010005434">
    <property type="protein sequence ID" value="KAH3675001.1"/>
    <property type="molecule type" value="Genomic_DNA"/>
</dbReference>